<dbReference type="RefSeq" id="WP_310348549.1">
    <property type="nucleotide sequence ID" value="NZ_JAVDXQ010000007.1"/>
</dbReference>
<feature type="signal peptide" evidence="2">
    <location>
        <begin position="1"/>
        <end position="21"/>
    </location>
</feature>
<dbReference type="EMBL" id="JAVDXQ010000007">
    <property type="protein sequence ID" value="MDR7299095.1"/>
    <property type="molecule type" value="Genomic_DNA"/>
</dbReference>
<protein>
    <submittedName>
        <fullName evidence="3">Uncharacterized protein</fullName>
    </submittedName>
</protein>
<evidence type="ECO:0000313" key="4">
    <source>
        <dbReference type="Proteomes" id="UP001180536"/>
    </source>
</evidence>
<proteinExistence type="predicted"/>
<dbReference type="Proteomes" id="UP001180536">
    <property type="component" value="Unassembled WGS sequence"/>
</dbReference>
<keyword evidence="4" id="KW-1185">Reference proteome</keyword>
<evidence type="ECO:0000313" key="3">
    <source>
        <dbReference type="EMBL" id="MDR7299095.1"/>
    </source>
</evidence>
<accession>A0ABU1ZEN9</accession>
<reference evidence="3 4" key="1">
    <citation type="submission" date="2023-07" db="EMBL/GenBank/DDBJ databases">
        <title>Sorghum-associated microbial communities from plants grown in Nebraska, USA.</title>
        <authorList>
            <person name="Schachtman D."/>
        </authorList>
    </citation>
    <scope>NUCLEOTIDE SEQUENCE [LARGE SCALE GENOMIC DNA]</scope>
    <source>
        <strain evidence="3 4">BE310</strain>
    </source>
</reference>
<feature type="chain" id="PRO_5047179300" evidence="2">
    <location>
        <begin position="22"/>
        <end position="121"/>
    </location>
</feature>
<evidence type="ECO:0000256" key="1">
    <source>
        <dbReference type="SAM" id="MobiDB-lite"/>
    </source>
</evidence>
<name>A0ABU1ZEN9_9BURK</name>
<sequence>MKFLIPALAAVTALVGSAAQAANNATPEQAELRAECAQSYSETSSVAMPAAANEYQFVYSNGKYKGEAKPGKLLPCTTQQYAAYLDNKADPAKVMAAYPTAAGRPTTKGKKKAEKAEPFSL</sequence>
<evidence type="ECO:0000256" key="2">
    <source>
        <dbReference type="SAM" id="SignalP"/>
    </source>
</evidence>
<organism evidence="3 4">
    <name type="scientific">Pelomonas aquatica</name>
    <dbReference type="NCBI Taxonomy" id="431058"/>
    <lineage>
        <taxon>Bacteria</taxon>
        <taxon>Pseudomonadati</taxon>
        <taxon>Pseudomonadota</taxon>
        <taxon>Betaproteobacteria</taxon>
        <taxon>Burkholderiales</taxon>
        <taxon>Sphaerotilaceae</taxon>
        <taxon>Roseateles</taxon>
    </lineage>
</organism>
<keyword evidence="2" id="KW-0732">Signal</keyword>
<feature type="region of interest" description="Disordered" evidence="1">
    <location>
        <begin position="101"/>
        <end position="121"/>
    </location>
</feature>
<gene>
    <name evidence="3" type="ORF">J2X16_004463</name>
</gene>
<comment type="caution">
    <text evidence="3">The sequence shown here is derived from an EMBL/GenBank/DDBJ whole genome shotgun (WGS) entry which is preliminary data.</text>
</comment>